<dbReference type="PANTHER" id="PTHR24421">
    <property type="entry name" value="NITRATE/NITRITE SENSOR PROTEIN NARX-RELATED"/>
    <property type="match status" value="1"/>
</dbReference>
<dbReference type="InterPro" id="IPR036890">
    <property type="entry name" value="HATPase_C_sf"/>
</dbReference>
<dbReference type="AlphaFoldDB" id="A0A9Q3Z9D8"/>
<sequence>MLAREVHDRIGSGLALALRRLDMLETTAAGSDPDAAARLQQVRAAVVDVLCATRQVTSALRDSPPAVTPFSIEDALRGFVQAMEISEPIVDLRVDGVDGLLPAAVADAVFLAVREAMRNAVAHAHARHVAVHITWDAEELHASVADDGDGFDPARAAEHGSTNGLLGMQERIQAAGGVTTVTSAPRRGTRITLWVPVKERNTRHV</sequence>
<dbReference type="InterPro" id="IPR011712">
    <property type="entry name" value="Sig_transdc_His_kin_sub3_dim/P"/>
</dbReference>
<evidence type="ECO:0000256" key="7">
    <source>
        <dbReference type="ARBA" id="ARBA00022840"/>
    </source>
</evidence>
<evidence type="ECO:0000256" key="8">
    <source>
        <dbReference type="ARBA" id="ARBA00023012"/>
    </source>
</evidence>
<dbReference type="SMART" id="SM00387">
    <property type="entry name" value="HATPase_c"/>
    <property type="match status" value="1"/>
</dbReference>
<evidence type="ECO:0000256" key="4">
    <source>
        <dbReference type="ARBA" id="ARBA00022679"/>
    </source>
</evidence>
<keyword evidence="5" id="KW-0547">Nucleotide-binding</keyword>
<feature type="domain" description="Histidine kinase/HSP90-like ATPase" evidence="9">
    <location>
        <begin position="104"/>
        <end position="199"/>
    </location>
</feature>
<gene>
    <name evidence="10" type="ORF">LJ657_32235</name>
</gene>
<evidence type="ECO:0000313" key="10">
    <source>
        <dbReference type="EMBL" id="MCD9878204.1"/>
    </source>
</evidence>
<proteinExistence type="predicted"/>
<dbReference type="GO" id="GO:0016020">
    <property type="term" value="C:membrane"/>
    <property type="evidence" value="ECO:0007669"/>
    <property type="project" value="InterPro"/>
</dbReference>
<keyword evidence="6" id="KW-0418">Kinase</keyword>
<evidence type="ECO:0000256" key="6">
    <source>
        <dbReference type="ARBA" id="ARBA00022777"/>
    </source>
</evidence>
<dbReference type="CDD" id="cd16917">
    <property type="entry name" value="HATPase_UhpB-NarQ-NarX-like"/>
    <property type="match status" value="1"/>
</dbReference>
<dbReference type="EMBL" id="JAJSBI010000020">
    <property type="protein sequence ID" value="MCD9878204.1"/>
    <property type="molecule type" value="Genomic_DNA"/>
</dbReference>
<dbReference type="InterPro" id="IPR050482">
    <property type="entry name" value="Sensor_HK_TwoCompSys"/>
</dbReference>
<dbReference type="SUPFAM" id="SSF55874">
    <property type="entry name" value="ATPase domain of HSP90 chaperone/DNA topoisomerase II/histidine kinase"/>
    <property type="match status" value="1"/>
</dbReference>
<dbReference type="EC" id="2.7.13.3" evidence="2"/>
<dbReference type="Pfam" id="PF02518">
    <property type="entry name" value="HATPase_c"/>
    <property type="match status" value="1"/>
</dbReference>
<evidence type="ECO:0000256" key="1">
    <source>
        <dbReference type="ARBA" id="ARBA00000085"/>
    </source>
</evidence>
<keyword evidence="11" id="KW-1185">Reference proteome</keyword>
<evidence type="ECO:0000256" key="5">
    <source>
        <dbReference type="ARBA" id="ARBA00022741"/>
    </source>
</evidence>
<dbReference type="PANTHER" id="PTHR24421:SF10">
    <property type="entry name" value="NITRATE_NITRITE SENSOR PROTEIN NARQ"/>
    <property type="match status" value="1"/>
</dbReference>
<keyword evidence="4" id="KW-0808">Transferase</keyword>
<dbReference type="Proteomes" id="UP001108029">
    <property type="component" value="Unassembled WGS sequence"/>
</dbReference>
<comment type="catalytic activity">
    <reaction evidence="1">
        <text>ATP + protein L-histidine = ADP + protein N-phospho-L-histidine.</text>
        <dbReference type="EC" id="2.7.13.3"/>
    </reaction>
</comment>
<organism evidence="10 11">
    <name type="scientific">Streptomyces guryensis</name>
    <dbReference type="NCBI Taxonomy" id="2886947"/>
    <lineage>
        <taxon>Bacteria</taxon>
        <taxon>Bacillati</taxon>
        <taxon>Actinomycetota</taxon>
        <taxon>Actinomycetes</taxon>
        <taxon>Kitasatosporales</taxon>
        <taxon>Streptomycetaceae</taxon>
        <taxon>Streptomyces</taxon>
    </lineage>
</organism>
<name>A0A9Q3Z9D8_9ACTN</name>
<evidence type="ECO:0000259" key="9">
    <source>
        <dbReference type="SMART" id="SM00387"/>
    </source>
</evidence>
<dbReference type="GO" id="GO:0046983">
    <property type="term" value="F:protein dimerization activity"/>
    <property type="evidence" value="ECO:0007669"/>
    <property type="project" value="InterPro"/>
</dbReference>
<dbReference type="InterPro" id="IPR003594">
    <property type="entry name" value="HATPase_dom"/>
</dbReference>
<keyword evidence="8" id="KW-0902">Two-component regulatory system</keyword>
<evidence type="ECO:0000256" key="3">
    <source>
        <dbReference type="ARBA" id="ARBA00022553"/>
    </source>
</evidence>
<reference evidence="10" key="1">
    <citation type="submission" date="2021-12" db="EMBL/GenBank/DDBJ databases">
        <authorList>
            <person name="Lee J.-H."/>
            <person name="Kim S.-B."/>
        </authorList>
    </citation>
    <scope>NUCLEOTIDE SEQUENCE</scope>
    <source>
        <strain evidence="10">NR30</strain>
    </source>
</reference>
<keyword evidence="7 10" id="KW-0067">ATP-binding</keyword>
<evidence type="ECO:0000256" key="2">
    <source>
        <dbReference type="ARBA" id="ARBA00012438"/>
    </source>
</evidence>
<keyword evidence="3" id="KW-0597">Phosphoprotein</keyword>
<dbReference type="GO" id="GO:0005524">
    <property type="term" value="F:ATP binding"/>
    <property type="evidence" value="ECO:0007669"/>
    <property type="project" value="UniProtKB-KW"/>
</dbReference>
<dbReference type="Pfam" id="PF07730">
    <property type="entry name" value="HisKA_3"/>
    <property type="match status" value="1"/>
</dbReference>
<dbReference type="RefSeq" id="WP_232652429.1">
    <property type="nucleotide sequence ID" value="NZ_JAJSBI010000020.1"/>
</dbReference>
<protein>
    <recommendedName>
        <fullName evidence="2">histidine kinase</fullName>
        <ecNumber evidence="2">2.7.13.3</ecNumber>
    </recommendedName>
</protein>
<accession>A0A9Q3Z9D8</accession>
<dbReference type="Gene3D" id="3.30.565.10">
    <property type="entry name" value="Histidine kinase-like ATPase, C-terminal domain"/>
    <property type="match status" value="1"/>
</dbReference>
<evidence type="ECO:0000313" key="11">
    <source>
        <dbReference type="Proteomes" id="UP001108029"/>
    </source>
</evidence>
<comment type="caution">
    <text evidence="10">The sequence shown here is derived from an EMBL/GenBank/DDBJ whole genome shotgun (WGS) entry which is preliminary data.</text>
</comment>
<dbReference type="GO" id="GO:0000155">
    <property type="term" value="F:phosphorelay sensor kinase activity"/>
    <property type="evidence" value="ECO:0007669"/>
    <property type="project" value="InterPro"/>
</dbReference>